<dbReference type="SUPFAM" id="SSF49785">
    <property type="entry name" value="Galactose-binding domain-like"/>
    <property type="match status" value="1"/>
</dbReference>
<evidence type="ECO:0008006" key="4">
    <source>
        <dbReference type="Google" id="ProtNLM"/>
    </source>
</evidence>
<feature type="transmembrane region" description="Helical" evidence="1">
    <location>
        <begin position="198"/>
        <end position="217"/>
    </location>
</feature>
<dbReference type="AlphaFoldDB" id="A0A1H8B0N6"/>
<keyword evidence="1" id="KW-1133">Transmembrane helix</keyword>
<dbReference type="RefSeq" id="WP_093884808.1">
    <property type="nucleotide sequence ID" value="NZ_FOBS01000043.1"/>
</dbReference>
<name>A0A1H8B0N6_9BACT</name>
<evidence type="ECO:0000313" key="3">
    <source>
        <dbReference type="Proteomes" id="UP000198744"/>
    </source>
</evidence>
<dbReference type="STRING" id="43775.SAMN04489760_1432"/>
<dbReference type="Proteomes" id="UP000198744">
    <property type="component" value="Unassembled WGS sequence"/>
</dbReference>
<keyword evidence="1" id="KW-0812">Transmembrane</keyword>
<keyword evidence="3" id="KW-1185">Reference proteome</keyword>
<evidence type="ECO:0000313" key="2">
    <source>
        <dbReference type="EMBL" id="SEM75648.1"/>
    </source>
</evidence>
<evidence type="ECO:0000256" key="1">
    <source>
        <dbReference type="SAM" id="Phobius"/>
    </source>
</evidence>
<dbReference type="InterPro" id="IPR008979">
    <property type="entry name" value="Galactose-bd-like_sf"/>
</dbReference>
<organism evidence="2 3">
    <name type="scientific">Syntrophus gentianae</name>
    <dbReference type="NCBI Taxonomy" id="43775"/>
    <lineage>
        <taxon>Bacteria</taxon>
        <taxon>Pseudomonadati</taxon>
        <taxon>Thermodesulfobacteriota</taxon>
        <taxon>Syntrophia</taxon>
        <taxon>Syntrophales</taxon>
        <taxon>Syntrophaceae</taxon>
        <taxon>Syntrophus</taxon>
    </lineage>
</organism>
<sequence length="223" mass="23950">MMTRQKFLTSVTVLFVVMLFIISGAQASVIRSATSVTQNTFGNWGPEYVVENAINQTGLSAGFVSGATDWDAYFTGNPTHTLVAPYYEWWGNSNSGLTGSVTFDLGGLFTIDKLALWNEEVTGIASFDVYTSTDGVVFNLVASNLLPTNNPQGYNYLADIFNLTNSVGQYVKLDLTGAGESGYNTVSMGEIAFSTSAVPLPSAILLLGPGLVGLAWVRRKVQR</sequence>
<reference evidence="2 3" key="1">
    <citation type="submission" date="2016-10" db="EMBL/GenBank/DDBJ databases">
        <authorList>
            <person name="de Groot N.N."/>
        </authorList>
    </citation>
    <scope>NUCLEOTIDE SEQUENCE [LARGE SCALE GENOMIC DNA]</scope>
    <source>
        <strain evidence="2 3">DSM 8423</strain>
    </source>
</reference>
<accession>A0A1H8B0N6</accession>
<dbReference type="Gene3D" id="2.60.120.260">
    <property type="entry name" value="Galactose-binding domain-like"/>
    <property type="match status" value="1"/>
</dbReference>
<dbReference type="EMBL" id="FOBS01000043">
    <property type="protein sequence ID" value="SEM75648.1"/>
    <property type="molecule type" value="Genomic_DNA"/>
</dbReference>
<proteinExistence type="predicted"/>
<protein>
    <recommendedName>
        <fullName evidence="4">F5/8 type C domain-containing protein</fullName>
    </recommendedName>
</protein>
<gene>
    <name evidence="2" type="ORF">SAMN04489760_1432</name>
</gene>
<keyword evidence="1" id="KW-0472">Membrane</keyword>
<dbReference type="OrthoDB" id="9152028at2"/>